<name>A0A7C2X9D9_9BACT</name>
<comment type="caution">
    <text evidence="2">The sequence shown here is derived from an EMBL/GenBank/DDBJ whole genome shotgun (WGS) entry which is preliminary data.</text>
</comment>
<evidence type="ECO:0000313" key="2">
    <source>
        <dbReference type="EMBL" id="HET97337.1"/>
    </source>
</evidence>
<dbReference type="InterPro" id="IPR015867">
    <property type="entry name" value="N-reg_PII/ATP_PRibTrfase_C"/>
</dbReference>
<dbReference type="SUPFAM" id="SSF54913">
    <property type="entry name" value="GlnB-like"/>
    <property type="match status" value="1"/>
</dbReference>
<proteinExistence type="inferred from homology"/>
<gene>
    <name evidence="2" type="ORF">ENN98_01270</name>
</gene>
<dbReference type="AlphaFoldDB" id="A0A7C2X9D9"/>
<dbReference type="EMBL" id="DSDS01000029">
    <property type="protein sequence ID" value="HET97337.1"/>
    <property type="molecule type" value="Genomic_DNA"/>
</dbReference>
<dbReference type="GO" id="GO:0005507">
    <property type="term" value="F:copper ion binding"/>
    <property type="evidence" value="ECO:0007669"/>
    <property type="project" value="TreeGrafter"/>
</dbReference>
<dbReference type="InterPro" id="IPR004323">
    <property type="entry name" value="Ion_tolerance_CutA"/>
</dbReference>
<dbReference type="PANTHER" id="PTHR23419">
    <property type="entry name" value="DIVALENT CATION TOLERANCE CUTA-RELATED"/>
    <property type="match status" value="1"/>
</dbReference>
<dbReference type="Gene3D" id="3.30.70.120">
    <property type="match status" value="1"/>
</dbReference>
<reference evidence="2" key="1">
    <citation type="journal article" date="2020" name="mSystems">
        <title>Genome- and Community-Level Interaction Insights into Carbon Utilization and Element Cycling Functions of Hydrothermarchaeota in Hydrothermal Sediment.</title>
        <authorList>
            <person name="Zhou Z."/>
            <person name="Liu Y."/>
            <person name="Xu W."/>
            <person name="Pan J."/>
            <person name="Luo Z.H."/>
            <person name="Li M."/>
        </authorList>
    </citation>
    <scope>NUCLEOTIDE SEQUENCE [LARGE SCALE GENOMIC DNA]</scope>
    <source>
        <strain evidence="2">SpSt-1224</strain>
    </source>
</reference>
<evidence type="ECO:0000256" key="1">
    <source>
        <dbReference type="ARBA" id="ARBA00010169"/>
    </source>
</evidence>
<dbReference type="InterPro" id="IPR011322">
    <property type="entry name" value="N-reg_PII-like_a/b"/>
</dbReference>
<comment type="similarity">
    <text evidence="1">Belongs to the CutA family.</text>
</comment>
<accession>A0A7C2X9D9</accession>
<sequence>MEYIQIVTTVGTREDAERIARTLLEEHQAACVQIVGPITSMYRWEGSIERTEEYQCQIKSRADHFSQVEESIVRIHPYDVPEVAAIPMPSCGGAYEQWLRSELQGQDE</sequence>
<dbReference type="PANTHER" id="PTHR23419:SF8">
    <property type="entry name" value="FI09726P"/>
    <property type="match status" value="1"/>
</dbReference>
<protein>
    <submittedName>
        <fullName evidence="2">Divalent-cation tolerance protein CutA</fullName>
    </submittedName>
</protein>
<organism evidence="2">
    <name type="scientific">Desulfurivibrio alkaliphilus</name>
    <dbReference type="NCBI Taxonomy" id="427923"/>
    <lineage>
        <taxon>Bacteria</taxon>
        <taxon>Pseudomonadati</taxon>
        <taxon>Thermodesulfobacteriota</taxon>
        <taxon>Desulfobulbia</taxon>
        <taxon>Desulfobulbales</taxon>
        <taxon>Desulfobulbaceae</taxon>
        <taxon>Desulfurivibrio</taxon>
    </lineage>
</organism>
<dbReference type="Pfam" id="PF03091">
    <property type="entry name" value="CutA1"/>
    <property type="match status" value="1"/>
</dbReference>
<dbReference type="GO" id="GO:0010038">
    <property type="term" value="P:response to metal ion"/>
    <property type="evidence" value="ECO:0007669"/>
    <property type="project" value="InterPro"/>
</dbReference>
<dbReference type="Proteomes" id="UP000885986">
    <property type="component" value="Unassembled WGS sequence"/>
</dbReference>